<evidence type="ECO:0000256" key="13">
    <source>
        <dbReference type="ARBA" id="ARBA00023128"/>
    </source>
</evidence>
<feature type="domain" description="Metallo-beta-lactamase" evidence="18">
    <location>
        <begin position="44"/>
        <end position="206"/>
    </location>
</feature>
<proteinExistence type="inferred from homology"/>
<protein>
    <recommendedName>
        <fullName evidence="17">Hydroxyacylglutathione hydrolase, mitochondrial</fullName>
        <ecNumber evidence="7">3.1.2.6</ecNumber>
    </recommendedName>
    <alternativeName>
        <fullName evidence="14">Glyoxalase II</fullName>
    </alternativeName>
</protein>
<dbReference type="Proteomes" id="UP000031443">
    <property type="component" value="Unassembled WGS sequence"/>
</dbReference>
<dbReference type="eggNOG" id="KOG0813">
    <property type="taxonomic scope" value="Eukaryota"/>
</dbReference>
<dbReference type="GO" id="GO:0004416">
    <property type="term" value="F:hydroxyacylglutathione hydrolase activity"/>
    <property type="evidence" value="ECO:0007669"/>
    <property type="project" value="UniProtKB-EC"/>
</dbReference>
<evidence type="ECO:0000256" key="14">
    <source>
        <dbReference type="ARBA" id="ARBA00031044"/>
    </source>
</evidence>
<evidence type="ECO:0000313" key="20">
    <source>
        <dbReference type="Proteomes" id="UP000031443"/>
    </source>
</evidence>
<evidence type="ECO:0000256" key="8">
    <source>
        <dbReference type="ARBA" id="ARBA00022490"/>
    </source>
</evidence>
<dbReference type="GO" id="GO:0006749">
    <property type="term" value="P:glutathione metabolic process"/>
    <property type="evidence" value="ECO:0007669"/>
    <property type="project" value="TreeGrafter"/>
</dbReference>
<comment type="subunit">
    <text evidence="6">Monomer.</text>
</comment>
<evidence type="ECO:0000256" key="16">
    <source>
        <dbReference type="ARBA" id="ARBA00036971"/>
    </source>
</evidence>
<evidence type="ECO:0000256" key="17">
    <source>
        <dbReference type="ARBA" id="ARBA00039338"/>
    </source>
</evidence>
<name>M7C8J9_CHEMY</name>
<comment type="similarity">
    <text evidence="5">Belongs to the metallo-beta-lactamase superfamily. Glyoxalase II family.</text>
</comment>
<dbReference type="PANTHER" id="PTHR11935">
    <property type="entry name" value="BETA LACTAMASE DOMAIN"/>
    <property type="match status" value="1"/>
</dbReference>
<gene>
    <name evidence="19" type="ORF">UY3_05877</name>
</gene>
<evidence type="ECO:0000256" key="1">
    <source>
        <dbReference type="ARBA" id="ARBA00001947"/>
    </source>
</evidence>
<dbReference type="CDD" id="cd07723">
    <property type="entry name" value="hydroxyacylglutathione_hydrolase_MBL-fold"/>
    <property type="match status" value="1"/>
</dbReference>
<evidence type="ECO:0000256" key="2">
    <source>
        <dbReference type="ARBA" id="ARBA00004015"/>
    </source>
</evidence>
<dbReference type="NCBIfam" id="TIGR03413">
    <property type="entry name" value="GSH_gloB"/>
    <property type="match status" value="2"/>
</dbReference>
<accession>M7C8J9</accession>
<dbReference type="SUPFAM" id="SSF56281">
    <property type="entry name" value="Metallo-hydrolase/oxidoreductase"/>
    <property type="match status" value="2"/>
</dbReference>
<dbReference type="SMART" id="SM00849">
    <property type="entry name" value="Lactamase_B"/>
    <property type="match status" value="2"/>
</dbReference>
<comment type="catalytic activity">
    <reaction evidence="15">
        <text>an S-(2-hydroxyacyl)glutathione + H2O = a 2-hydroxy carboxylate + glutathione + H(+)</text>
        <dbReference type="Rhea" id="RHEA:21864"/>
        <dbReference type="ChEBI" id="CHEBI:15377"/>
        <dbReference type="ChEBI" id="CHEBI:15378"/>
        <dbReference type="ChEBI" id="CHEBI:57925"/>
        <dbReference type="ChEBI" id="CHEBI:58896"/>
        <dbReference type="ChEBI" id="CHEBI:71261"/>
        <dbReference type="EC" id="3.1.2.6"/>
    </reaction>
    <physiologicalReaction direction="left-to-right" evidence="15">
        <dbReference type="Rhea" id="RHEA:21865"/>
    </physiologicalReaction>
</comment>
<dbReference type="HAMAP" id="MF_01374">
    <property type="entry name" value="Glyoxalase_2"/>
    <property type="match status" value="1"/>
</dbReference>
<keyword evidence="12" id="KW-0809">Transit peptide</keyword>
<dbReference type="STRING" id="8469.M7C8J9"/>
<dbReference type="InterPro" id="IPR032282">
    <property type="entry name" value="HAGH_C"/>
</dbReference>
<dbReference type="Gene3D" id="3.60.15.10">
    <property type="entry name" value="Ribonuclease Z/Hydroxyacylglutathione hydrolase-like"/>
    <property type="match status" value="2"/>
</dbReference>
<comment type="subcellular location">
    <subcellularLocation>
        <location evidence="4">Cytoplasm</location>
    </subcellularLocation>
    <subcellularLocation>
        <location evidence="3">Mitochondrion matrix</location>
    </subcellularLocation>
</comment>
<comment type="function">
    <text evidence="2">Thiolesterase that catalyzes the hydrolysis of S-D-lactoyl-glutathione to form glutathione and D-lactic acid.</text>
</comment>
<dbReference type="AlphaFoldDB" id="M7C8J9"/>
<keyword evidence="9" id="KW-0479">Metal-binding</keyword>
<keyword evidence="10 19" id="KW-0378">Hydrolase</keyword>
<dbReference type="PANTHER" id="PTHR11935:SF80">
    <property type="entry name" value="HYDROXYACYLGLUTATHIONE HYDROLASE, MITOCHONDRIAL"/>
    <property type="match status" value="1"/>
</dbReference>
<evidence type="ECO:0000256" key="15">
    <source>
        <dbReference type="ARBA" id="ARBA00036001"/>
    </source>
</evidence>
<dbReference type="InterPro" id="IPR036866">
    <property type="entry name" value="RibonucZ/Hydroxyglut_hydro"/>
</dbReference>
<dbReference type="Pfam" id="PF00753">
    <property type="entry name" value="Lactamase_B"/>
    <property type="match status" value="1"/>
</dbReference>
<dbReference type="GO" id="GO:0019243">
    <property type="term" value="P:methylglyoxal catabolic process to D-lactate via S-lactoyl-glutathione"/>
    <property type="evidence" value="ECO:0007669"/>
    <property type="project" value="InterPro"/>
</dbReference>
<feature type="domain" description="Metallo-beta-lactamase" evidence="18">
    <location>
        <begin position="243"/>
        <end position="377"/>
    </location>
</feature>
<evidence type="ECO:0000256" key="11">
    <source>
        <dbReference type="ARBA" id="ARBA00022833"/>
    </source>
</evidence>
<evidence type="ECO:0000256" key="12">
    <source>
        <dbReference type="ARBA" id="ARBA00022946"/>
    </source>
</evidence>
<evidence type="ECO:0000259" key="18">
    <source>
        <dbReference type="SMART" id="SM00849"/>
    </source>
</evidence>
<dbReference type="InterPro" id="IPR017782">
    <property type="entry name" value="Hydroxyacylglutathione_Hdrlase"/>
</dbReference>
<evidence type="ECO:0000256" key="10">
    <source>
        <dbReference type="ARBA" id="ARBA00022801"/>
    </source>
</evidence>
<evidence type="ECO:0000256" key="3">
    <source>
        <dbReference type="ARBA" id="ARBA00004305"/>
    </source>
</evidence>
<keyword evidence="20" id="KW-1185">Reference proteome</keyword>
<dbReference type="InterPro" id="IPR035680">
    <property type="entry name" value="Clx_II_MBL"/>
</dbReference>
<dbReference type="Pfam" id="PF16123">
    <property type="entry name" value="HAGH_C"/>
    <property type="match status" value="2"/>
</dbReference>
<sequence>MQNTRHAGATRPGAGFLHANSDLRKSKIVTQTNMKVELLPALTDNYMYLIIDEETKEAAIVDPVQPQKVVEVVRKHGVKLTTVLTTHHHWDHAGGNEKLVKMESGLRVYGGDNRVGALTQKVSHSTSFQVGSLHVKCLYTPCHTSGHICYYVTKPNSSEPPAVFTGDTLFVAGCGKFFEGTPEEMYKALIEILGRLDPETRVYCGHEYTINNLKFARHVEPNNAAIQQKLAWAKAKYDSGEPTIPSTIAEEFTYNPFMRVRDHARGNEELAKVYPELQVYGADERIGALTHKVTHNEELKFGDINVRCLFTPCHTSGHVCYFMWEENSPDAPAVFSGDTLFIGGCGKFFEGTAEQMYRNLTEILGALPKDTKVFCGHEYTVRNLKFALKVEPENEIVKKKLAWAKLRDDEDLPTVPSTLQEEFHYNPFLRVSEESVQKFTGKTDPVDVLRALRTEKDNFKKPKERLTPQAMLAFEWGLFSPFMEKK</sequence>
<dbReference type="GO" id="GO:0005759">
    <property type="term" value="C:mitochondrial matrix"/>
    <property type="evidence" value="ECO:0007669"/>
    <property type="project" value="UniProtKB-SubCell"/>
</dbReference>
<keyword evidence="8" id="KW-0963">Cytoplasm</keyword>
<evidence type="ECO:0000256" key="7">
    <source>
        <dbReference type="ARBA" id="ARBA00011917"/>
    </source>
</evidence>
<evidence type="ECO:0000313" key="19">
    <source>
        <dbReference type="EMBL" id="EMP36897.1"/>
    </source>
</evidence>
<evidence type="ECO:0000256" key="4">
    <source>
        <dbReference type="ARBA" id="ARBA00004496"/>
    </source>
</evidence>
<dbReference type="GO" id="GO:0046872">
    <property type="term" value="F:metal ion binding"/>
    <property type="evidence" value="ECO:0007669"/>
    <property type="project" value="UniProtKB-KW"/>
</dbReference>
<comment type="catalytic activity">
    <reaction evidence="16">
        <text>(R)-S-lactoylglutathione + H2O = (R)-lactate + glutathione + H(+)</text>
        <dbReference type="Rhea" id="RHEA:25245"/>
        <dbReference type="ChEBI" id="CHEBI:15377"/>
        <dbReference type="ChEBI" id="CHEBI:15378"/>
        <dbReference type="ChEBI" id="CHEBI:16004"/>
        <dbReference type="ChEBI" id="CHEBI:57474"/>
        <dbReference type="ChEBI" id="CHEBI:57925"/>
        <dbReference type="EC" id="3.1.2.6"/>
    </reaction>
    <physiologicalReaction direction="left-to-right" evidence="16">
        <dbReference type="Rhea" id="RHEA:25246"/>
    </physiologicalReaction>
</comment>
<dbReference type="InterPro" id="IPR001279">
    <property type="entry name" value="Metallo-B-lactamas"/>
</dbReference>
<reference evidence="20" key="1">
    <citation type="journal article" date="2013" name="Nat. Genet.">
        <title>The draft genomes of soft-shell turtle and green sea turtle yield insights into the development and evolution of the turtle-specific body plan.</title>
        <authorList>
            <person name="Wang Z."/>
            <person name="Pascual-Anaya J."/>
            <person name="Zadissa A."/>
            <person name="Li W."/>
            <person name="Niimura Y."/>
            <person name="Huang Z."/>
            <person name="Li C."/>
            <person name="White S."/>
            <person name="Xiong Z."/>
            <person name="Fang D."/>
            <person name="Wang B."/>
            <person name="Ming Y."/>
            <person name="Chen Y."/>
            <person name="Zheng Y."/>
            <person name="Kuraku S."/>
            <person name="Pignatelli M."/>
            <person name="Herrero J."/>
            <person name="Beal K."/>
            <person name="Nozawa M."/>
            <person name="Li Q."/>
            <person name="Wang J."/>
            <person name="Zhang H."/>
            <person name="Yu L."/>
            <person name="Shigenobu S."/>
            <person name="Wang J."/>
            <person name="Liu J."/>
            <person name="Flicek P."/>
            <person name="Searle S."/>
            <person name="Wang J."/>
            <person name="Kuratani S."/>
            <person name="Yin Y."/>
            <person name="Aken B."/>
            <person name="Zhang G."/>
            <person name="Irie N."/>
        </authorList>
    </citation>
    <scope>NUCLEOTIDE SEQUENCE [LARGE SCALE GENOMIC DNA]</scope>
</reference>
<dbReference type="EC" id="3.1.2.6" evidence="7"/>
<dbReference type="FunFam" id="3.60.15.10:FF:000019">
    <property type="entry name" value="Hydroxyacylglutathione hydrolase, mitochondrial"/>
    <property type="match status" value="1"/>
</dbReference>
<evidence type="ECO:0000256" key="9">
    <source>
        <dbReference type="ARBA" id="ARBA00022723"/>
    </source>
</evidence>
<evidence type="ECO:0000256" key="6">
    <source>
        <dbReference type="ARBA" id="ARBA00011245"/>
    </source>
</evidence>
<comment type="cofactor">
    <cofactor evidence="1">
        <name>Zn(2+)</name>
        <dbReference type="ChEBI" id="CHEBI:29105"/>
    </cofactor>
</comment>
<keyword evidence="13" id="KW-0496">Mitochondrion</keyword>
<dbReference type="EMBL" id="KB523472">
    <property type="protein sequence ID" value="EMP36897.1"/>
    <property type="molecule type" value="Genomic_DNA"/>
</dbReference>
<evidence type="ECO:0000256" key="5">
    <source>
        <dbReference type="ARBA" id="ARBA00006759"/>
    </source>
</evidence>
<keyword evidence="11" id="KW-0862">Zinc</keyword>
<organism evidence="19 20">
    <name type="scientific">Chelonia mydas</name>
    <name type="common">Green sea-turtle</name>
    <name type="synonym">Chelonia agassizi</name>
    <dbReference type="NCBI Taxonomy" id="8469"/>
    <lineage>
        <taxon>Eukaryota</taxon>
        <taxon>Metazoa</taxon>
        <taxon>Chordata</taxon>
        <taxon>Craniata</taxon>
        <taxon>Vertebrata</taxon>
        <taxon>Euteleostomi</taxon>
        <taxon>Archelosauria</taxon>
        <taxon>Testudinata</taxon>
        <taxon>Testudines</taxon>
        <taxon>Cryptodira</taxon>
        <taxon>Durocryptodira</taxon>
        <taxon>Americhelydia</taxon>
        <taxon>Chelonioidea</taxon>
        <taxon>Cheloniidae</taxon>
        <taxon>Chelonia</taxon>
    </lineage>
</organism>